<dbReference type="OrthoDB" id="9790889at2"/>
<keyword evidence="3" id="KW-0479">Metal-binding</keyword>
<dbReference type="PIRSF" id="PIRSF006157">
    <property type="entry name" value="Doxgns_DODA"/>
    <property type="match status" value="1"/>
</dbReference>
<accession>A0A0N0E7A4</accession>
<keyword evidence="7" id="KW-0223">Dioxygenase</keyword>
<comment type="caution">
    <text evidence="7">The sequence shown here is derived from an EMBL/GenBank/DDBJ whole genome shotgun (WGS) entry which is preliminary data.</text>
</comment>
<dbReference type="InterPro" id="IPR014436">
    <property type="entry name" value="Extradiol_dOase_DODA"/>
</dbReference>
<keyword evidence="4" id="KW-0862">Zinc</keyword>
<evidence type="ECO:0000256" key="4">
    <source>
        <dbReference type="ARBA" id="ARBA00022833"/>
    </source>
</evidence>
<dbReference type="InterPro" id="IPR004183">
    <property type="entry name" value="Xdiol_dOase_suB"/>
</dbReference>
<organism evidence="7 8">
    <name type="scientific">Ahrensia marina</name>
    <dbReference type="NCBI Taxonomy" id="1514904"/>
    <lineage>
        <taxon>Bacteria</taxon>
        <taxon>Pseudomonadati</taxon>
        <taxon>Pseudomonadota</taxon>
        <taxon>Alphaproteobacteria</taxon>
        <taxon>Hyphomicrobiales</taxon>
        <taxon>Ahrensiaceae</taxon>
        <taxon>Ahrensia</taxon>
    </lineage>
</organism>
<evidence type="ECO:0000313" key="8">
    <source>
        <dbReference type="Proteomes" id="UP000038011"/>
    </source>
</evidence>
<keyword evidence="8" id="KW-1185">Reference proteome</keyword>
<reference evidence="7 8" key="1">
    <citation type="submission" date="2015-01" db="EMBL/GenBank/DDBJ databases">
        <title>Ahrensia donghaiensis sp. nov., a novel dimethylsulphoniopropionate-cleavage bacterium isolated from seawater and emended descriptions of the genus Ahrensia and Ahrensia kielensis.</title>
        <authorList>
            <person name="Liu J."/>
        </authorList>
    </citation>
    <scope>NUCLEOTIDE SEQUENCE [LARGE SCALE GENOMIC DNA]</scope>
    <source>
        <strain evidence="7 8">LZD062</strain>
    </source>
</reference>
<dbReference type="GO" id="GO:0008198">
    <property type="term" value="F:ferrous iron binding"/>
    <property type="evidence" value="ECO:0007669"/>
    <property type="project" value="InterPro"/>
</dbReference>
<gene>
    <name evidence="7" type="ORF">SU32_10975</name>
</gene>
<dbReference type="Proteomes" id="UP000038011">
    <property type="component" value="Unassembled WGS sequence"/>
</dbReference>
<comment type="cofactor">
    <cofactor evidence="1">
        <name>Zn(2+)</name>
        <dbReference type="ChEBI" id="CHEBI:29105"/>
    </cofactor>
</comment>
<dbReference type="GO" id="GO:0016702">
    <property type="term" value="F:oxidoreductase activity, acting on single donors with incorporation of molecular oxygen, incorporation of two atoms of oxygen"/>
    <property type="evidence" value="ECO:0007669"/>
    <property type="project" value="UniProtKB-ARBA"/>
</dbReference>
<dbReference type="STRING" id="1514904.SU32_10975"/>
<dbReference type="Gene3D" id="3.40.830.10">
    <property type="entry name" value="LigB-like"/>
    <property type="match status" value="1"/>
</dbReference>
<dbReference type="SUPFAM" id="SSF53213">
    <property type="entry name" value="LigB-like"/>
    <property type="match status" value="1"/>
</dbReference>
<dbReference type="GO" id="GO:0008270">
    <property type="term" value="F:zinc ion binding"/>
    <property type="evidence" value="ECO:0007669"/>
    <property type="project" value="InterPro"/>
</dbReference>
<evidence type="ECO:0000256" key="2">
    <source>
        <dbReference type="ARBA" id="ARBA00007581"/>
    </source>
</evidence>
<dbReference type="PANTHER" id="PTHR30096:SF0">
    <property type="entry name" value="4,5-DOPA DIOXYGENASE EXTRADIOL-LIKE PROTEIN"/>
    <property type="match status" value="1"/>
</dbReference>
<evidence type="ECO:0000256" key="3">
    <source>
        <dbReference type="ARBA" id="ARBA00022723"/>
    </source>
</evidence>
<evidence type="ECO:0000313" key="7">
    <source>
        <dbReference type="EMBL" id="KPB00932.1"/>
    </source>
</evidence>
<keyword evidence="5" id="KW-0560">Oxidoreductase</keyword>
<dbReference type="PATRIC" id="fig|1514904.3.peg.1036"/>
<name>A0A0N0E7A4_9HYPH</name>
<dbReference type="EMBL" id="JXMU01000015">
    <property type="protein sequence ID" value="KPB00932.1"/>
    <property type="molecule type" value="Genomic_DNA"/>
</dbReference>
<dbReference type="CDD" id="cd07363">
    <property type="entry name" value="45_DOPA_Dioxygenase"/>
    <property type="match status" value="1"/>
</dbReference>
<comment type="similarity">
    <text evidence="2">Belongs to the DODA-type extradiol aromatic ring-opening dioxygenase family.</text>
</comment>
<feature type="domain" description="Extradiol ring-cleavage dioxygenase class III enzyme subunit B" evidence="6">
    <location>
        <begin position="39"/>
        <end position="255"/>
    </location>
</feature>
<proteinExistence type="inferred from homology"/>
<evidence type="ECO:0000256" key="5">
    <source>
        <dbReference type="ARBA" id="ARBA00023002"/>
    </source>
</evidence>
<sequence>MSHNRYPDALFISHGAPDLVLADTTAARFLKDYGSQVEKPAAYVVASAHFESDEILLTADAAPEMIYDFGGFDRRLNALSYDAPGAPKLAKDAAHALTSAGYEAKAIENRGYDHGTWVPLMLLNAAADVPVVQISVSPNRDAKWHFELGKALRSVLADDVAIIGSGSFTHNLRAVFGANGLTERHAAAPDWVIEFEQWMIKHLENGDVDALLDYRALAPNARQNHPTEEHIAPFFAALGAGRLNKSQMLHESHEFGALAMNAFAFN</sequence>
<dbReference type="PANTHER" id="PTHR30096">
    <property type="entry name" value="4,5-DOPA DIOXYGENASE EXTRADIOL-LIKE PROTEIN"/>
    <property type="match status" value="1"/>
</dbReference>
<dbReference type="AlphaFoldDB" id="A0A0N0E7A4"/>
<evidence type="ECO:0000256" key="1">
    <source>
        <dbReference type="ARBA" id="ARBA00001947"/>
    </source>
</evidence>
<dbReference type="Pfam" id="PF02900">
    <property type="entry name" value="LigB"/>
    <property type="match status" value="1"/>
</dbReference>
<evidence type="ECO:0000259" key="6">
    <source>
        <dbReference type="Pfam" id="PF02900"/>
    </source>
</evidence>
<dbReference type="RefSeq" id="WP_053999413.1">
    <property type="nucleotide sequence ID" value="NZ_JXMU01000015.1"/>
</dbReference>
<protein>
    <submittedName>
        <fullName evidence="7">Extradiol ring-cleavage dioxygenase</fullName>
    </submittedName>
</protein>